<dbReference type="NCBIfam" id="NF047352">
    <property type="entry name" value="P_loop_sacsin"/>
    <property type="match status" value="1"/>
</dbReference>
<dbReference type="HOGENOM" id="CLU_244928_0_0_3"/>
<gene>
    <name evidence="3" type="ORF">Oscil6304_3433</name>
</gene>
<organism evidence="3 4">
    <name type="scientific">Oscillatoria acuminata PCC 6304</name>
    <dbReference type="NCBI Taxonomy" id="56110"/>
    <lineage>
        <taxon>Bacteria</taxon>
        <taxon>Bacillati</taxon>
        <taxon>Cyanobacteriota</taxon>
        <taxon>Cyanophyceae</taxon>
        <taxon>Oscillatoriophycideae</taxon>
        <taxon>Oscillatoriales</taxon>
        <taxon>Oscillatoriaceae</taxon>
        <taxon>Oscillatoria</taxon>
    </lineage>
</organism>
<dbReference type="eggNOG" id="COG4249">
    <property type="taxonomic scope" value="Bacteria"/>
</dbReference>
<sequence>MSNRFTAHHLIQGIFDDIERLEEYAQKMIAKFVTDLTGDSYSEQERFIFELLQNADDLPTIIGQVHVKLVILENHLLVLHNGKPFDDENLRAICNRSESTKSKNSDQTGYKGIGFKSVFHDSQCVYINSGDFSFKFDRNSTKHQNPAQTPWQIKPIWVERDEYPDEIQAYSDFFESPVATALKVSPEKINDYKEKIKKLFSDPRLILFLRHISSIEVYGLNDLSLDIKVIKLKQQDIYTIQYTALPSEQTIETQWIIKNFELPVSQNIREAMKNDEKVPDKLKSIQNSKLTFAVEIVNNQIHPVDNSVLFNYLPTNVKADQFPFLINADFLTTAGRETIHVDHTWNCFLFEQIGYYIFEWIAHLAKQPEYKNFITAILPKKFKQSPTELEEKFNRGFDKAVEEVPFIPAEEVPDLLKVCEAVIDKTQICKLIPEKLILDFLNLSGHFVNYFLTGREKLEDLEKINTFDSKNLSNLIRNHQELRQKIKLEPEYNFALVEHIYKHYKQKLETDSFYNVSFLLSEQGELQSPQNLYFQVNHQEKQELSFTSLNFLHPFLNDKISEDPHFKNWAKQSLKIKNFSGLEFLSKRILNRQFKPDINPQSRTTLVAYIRFIFKYHTKLNQSEYLALNKLVLIHENFDGKCYINEAAKCHLSDFYNPDGIKFKSVAENIGGEYFKFLVEDYCGDSSQLYEWKKFFTSIGVKSLNAILILKENIIPRISNNKITDENLIPITLFVFKTWQSQSLSDLELKHLPLKTNNGLKPADQCHIIEEQSNLIREDSDNSAIKLQNVVDIGAYISSEDFAAFRQFLISILKVKVTTYIEFIRQTIKQISKNPQLVTAENTISVVREIFSYRNCLTDEELQNLKVLNLLLKDGKSVAKAENCYLSSDYQPTFNMEQIYASTGFSGFVSAQYCKHGNYTEWKKFFIRIKVMQEFNFTNEEWSLDTLLAALKDSSIHKPYKEYLEQQKSVEKKATHLQNYFGIKHIFGTDGYYLNIPEFARGVLTYISNQWDELNLNSKAFLVDKDSGTQREVDTLFEFLFKRISSIPCLDGICHPSANGIYSSNFKTIVEECFPVLSIKLNPNFEKFLGIKQEIDVADCLPILDDIRDKFSGDENNQKLRLQNLLKYLTRSVIQDGKEIDKNQIQDWIERGGQLLSDRDQFNEVRNLFYLDPELGIFPKNHSQLLQIPSFSEDRESIVKTVVDLFDIPLLNREKTQKKFINHQEDDKLKQLILERSIFIGIFLEGSRSPEIEEHIQNQVQETKFYNPQKILLSFDEIDYQASIPNYWDNETRSLYYIRQWNNINNDKFGDLILKVLQLDKEIPSQVLLRLLDYNWKDAKEYLQENGCDVSDIREEDQREILAQTVSPLEIEQTEAKENELETTSSALTRSPDGTGENREAVGKWGEEQAKQFYERMGYKPEKINDFSKAGYDFKCFSWQNNPQKLWVEVKTISSNTPIIRLKPSQWEKMQTPKKRQLINPHTHIVEPSFEYQLLIVAHTNCSPDQIIQISDPWEVLKLFVSRLYDEEVQNKTEAKYKKLVEVIVGFQQSEKGETNEILLNWHRLLEQAKIDERIKIHPRGNLNV</sequence>
<dbReference type="InterPro" id="IPR052957">
    <property type="entry name" value="Auxin_embryo_med"/>
</dbReference>
<accession>K9TJH3</accession>
<feature type="region of interest" description="Disordered" evidence="1">
    <location>
        <begin position="1376"/>
        <end position="1400"/>
    </location>
</feature>
<dbReference type="Pfam" id="PF25794">
    <property type="entry name" value="SACS"/>
    <property type="match status" value="1"/>
</dbReference>
<dbReference type="RefSeq" id="WP_015149632.1">
    <property type="nucleotide sequence ID" value="NC_019693.1"/>
</dbReference>
<dbReference type="EMBL" id="CP003607">
    <property type="protein sequence ID" value="AFY83002.1"/>
    <property type="molecule type" value="Genomic_DNA"/>
</dbReference>
<protein>
    <recommendedName>
        <fullName evidence="2">Sacsin/Nov domain-containing protein</fullName>
    </recommendedName>
</protein>
<dbReference type="InterPro" id="IPR058210">
    <property type="entry name" value="SACS/Nov_dom"/>
</dbReference>
<evidence type="ECO:0000256" key="1">
    <source>
        <dbReference type="SAM" id="MobiDB-lite"/>
    </source>
</evidence>
<keyword evidence="4" id="KW-1185">Reference proteome</keyword>
<evidence type="ECO:0000313" key="4">
    <source>
        <dbReference type="Proteomes" id="UP000010367"/>
    </source>
</evidence>
<dbReference type="InterPro" id="IPR036890">
    <property type="entry name" value="HATPase_C_sf"/>
</dbReference>
<dbReference type="Gene3D" id="3.30.565.10">
    <property type="entry name" value="Histidine kinase-like ATPase, C-terminal domain"/>
    <property type="match status" value="1"/>
</dbReference>
<proteinExistence type="predicted"/>
<evidence type="ECO:0000259" key="2">
    <source>
        <dbReference type="Pfam" id="PF25794"/>
    </source>
</evidence>
<dbReference type="SUPFAM" id="SSF55874">
    <property type="entry name" value="ATPase domain of HSP90 chaperone/DNA topoisomerase II/histidine kinase"/>
    <property type="match status" value="1"/>
</dbReference>
<evidence type="ECO:0000313" key="3">
    <source>
        <dbReference type="EMBL" id="AFY83002.1"/>
    </source>
</evidence>
<dbReference type="Proteomes" id="UP000010367">
    <property type="component" value="Chromosome"/>
</dbReference>
<feature type="domain" description="Sacsin/Nov" evidence="2">
    <location>
        <begin position="41"/>
        <end position="175"/>
    </location>
</feature>
<name>K9TJH3_9CYAN</name>
<reference evidence="3 4" key="1">
    <citation type="submission" date="2012-06" db="EMBL/GenBank/DDBJ databases">
        <title>Finished chromosome of genome of Oscillatoria acuminata PCC 6304.</title>
        <authorList>
            <consortium name="US DOE Joint Genome Institute"/>
            <person name="Gugger M."/>
            <person name="Coursin T."/>
            <person name="Rippka R."/>
            <person name="Tandeau De Marsac N."/>
            <person name="Huntemann M."/>
            <person name="Wei C.-L."/>
            <person name="Han J."/>
            <person name="Detter J.C."/>
            <person name="Han C."/>
            <person name="Tapia R."/>
            <person name="Davenport K."/>
            <person name="Daligault H."/>
            <person name="Erkkila T."/>
            <person name="Gu W."/>
            <person name="Munk A.C.C."/>
            <person name="Teshima H."/>
            <person name="Xu Y."/>
            <person name="Chain P."/>
            <person name="Chen A."/>
            <person name="Krypides N."/>
            <person name="Mavromatis K."/>
            <person name="Markowitz V."/>
            <person name="Szeto E."/>
            <person name="Ivanova N."/>
            <person name="Mikhailova N."/>
            <person name="Ovchinnikova G."/>
            <person name="Pagani I."/>
            <person name="Pati A."/>
            <person name="Goodwin L."/>
            <person name="Peters L."/>
            <person name="Pitluck S."/>
            <person name="Woyke T."/>
            <person name="Kerfeld C."/>
        </authorList>
    </citation>
    <scope>NUCLEOTIDE SEQUENCE [LARGE SCALE GENOMIC DNA]</scope>
    <source>
        <strain evidence="3 4">PCC 6304</strain>
    </source>
</reference>
<dbReference type="STRING" id="56110.Oscil6304_3433"/>
<dbReference type="InParanoid" id="K9TJH3"/>
<dbReference type="PANTHER" id="PTHR32387">
    <property type="entry name" value="WU:FJ29H11"/>
    <property type="match status" value="1"/>
</dbReference>
<dbReference type="PANTHER" id="PTHR32387:SF0">
    <property type="entry name" value="PROTEIN NO VEIN"/>
    <property type="match status" value="1"/>
</dbReference>
<dbReference type="OrthoDB" id="9802640at2"/>
<dbReference type="PATRIC" id="fig|56110.3.peg.4115"/>
<dbReference type="KEGG" id="oac:Oscil6304_3433"/>